<dbReference type="Proteomes" id="UP000256913">
    <property type="component" value="Unassembled WGS sequence"/>
</dbReference>
<comment type="caution">
    <text evidence="1">The sequence shown here is derived from an EMBL/GenBank/DDBJ whole genome shotgun (WGS) entry which is preliminary data.</text>
</comment>
<keyword evidence="2" id="KW-1185">Reference proteome</keyword>
<dbReference type="RefSeq" id="WP_116067096.1">
    <property type="nucleotide sequence ID" value="NZ_BONB01000006.1"/>
</dbReference>
<name>A0A3D9ZDC6_9ACTN</name>
<dbReference type="AlphaFoldDB" id="A0A3D9ZDC6"/>
<evidence type="ECO:0000313" key="2">
    <source>
        <dbReference type="Proteomes" id="UP000256913"/>
    </source>
</evidence>
<reference evidence="1 2" key="1">
    <citation type="submission" date="2018-08" db="EMBL/GenBank/DDBJ databases">
        <title>Sequencing the genomes of 1000 actinobacteria strains.</title>
        <authorList>
            <person name="Klenk H.-P."/>
        </authorList>
    </citation>
    <scope>NUCLEOTIDE SEQUENCE [LARGE SCALE GENOMIC DNA]</scope>
    <source>
        <strain evidence="1 2">DSM 44099</strain>
    </source>
</reference>
<organism evidence="1 2">
    <name type="scientific">Asanoa ferruginea</name>
    <dbReference type="NCBI Taxonomy" id="53367"/>
    <lineage>
        <taxon>Bacteria</taxon>
        <taxon>Bacillati</taxon>
        <taxon>Actinomycetota</taxon>
        <taxon>Actinomycetes</taxon>
        <taxon>Micromonosporales</taxon>
        <taxon>Micromonosporaceae</taxon>
        <taxon>Asanoa</taxon>
    </lineage>
</organism>
<dbReference type="EMBL" id="QUMQ01000001">
    <property type="protein sequence ID" value="REF95408.1"/>
    <property type="molecule type" value="Genomic_DNA"/>
</dbReference>
<sequence>MRARLFGRWVGRAAVFAVLGLGVVVVGGVASATAYVSNVETNSPGTDLSGVATEGLMVALSYDWS</sequence>
<proteinExistence type="predicted"/>
<protein>
    <submittedName>
        <fullName evidence="1">Uncharacterized protein</fullName>
    </submittedName>
</protein>
<evidence type="ECO:0000313" key="1">
    <source>
        <dbReference type="EMBL" id="REF95408.1"/>
    </source>
</evidence>
<accession>A0A3D9ZDC6</accession>
<gene>
    <name evidence="1" type="ORF">DFJ67_1365</name>
</gene>